<organism evidence="6">
    <name type="scientific">uncultured delta proteobacterium</name>
    <dbReference type="NCBI Taxonomy" id="34034"/>
    <lineage>
        <taxon>Bacteria</taxon>
        <taxon>Deltaproteobacteria</taxon>
        <taxon>environmental samples</taxon>
    </lineage>
</organism>
<dbReference type="GO" id="GO:0070403">
    <property type="term" value="F:NAD+ binding"/>
    <property type="evidence" value="ECO:0007669"/>
    <property type="project" value="InterPro"/>
</dbReference>
<accession>Q2YZT2</accession>
<feature type="binding site" evidence="4">
    <location>
        <position position="148"/>
    </location>
    <ligand>
        <name>Zn(2+)</name>
        <dbReference type="ChEBI" id="CHEBI:29105"/>
    </ligand>
</feature>
<keyword evidence="4" id="KW-0862">Zinc</keyword>
<evidence type="ECO:0000256" key="4">
    <source>
        <dbReference type="PROSITE-ProRule" id="PRU00236"/>
    </source>
</evidence>
<dbReference type="SUPFAM" id="SSF52467">
    <property type="entry name" value="DHS-like NAD/FAD-binding domain"/>
    <property type="match status" value="1"/>
</dbReference>
<evidence type="ECO:0000256" key="1">
    <source>
        <dbReference type="ARBA" id="ARBA00012928"/>
    </source>
</evidence>
<dbReference type="InterPro" id="IPR003000">
    <property type="entry name" value="Sirtuin"/>
</dbReference>
<dbReference type="Pfam" id="PF02146">
    <property type="entry name" value="SIR2"/>
    <property type="match status" value="1"/>
</dbReference>
<sequence length="254" mass="28105">MPDDLKQIAKQMIKSKYVIAMTGAGISVESGIPDFRSPGGLWSRFDPFEYAHIDAFKRDPAKVWKMLLEIDEVLNQAKPNRAHYALAKLEAAGILKAIITQNIDNMHQRAGSKNVIEFHGNAETLTCTKCKKKFTREEITMESIPPLCECKGVIRPDVVFFGETIPAHATRMAGKEVEKCAMILVIGTSADVAPASRLPIKAKEGGAIIVEINLRETRLITPIADFRITDKAGDGLMKLVNEVDEILNTHDSIY</sequence>
<dbReference type="GO" id="GO:0017136">
    <property type="term" value="F:histone deacetylase activity, NAD-dependent"/>
    <property type="evidence" value="ECO:0007669"/>
    <property type="project" value="TreeGrafter"/>
</dbReference>
<dbReference type="PANTHER" id="PTHR11085:SF10">
    <property type="entry name" value="NAD-DEPENDENT PROTEIN DEACYLASE SIRTUIN-5, MITOCHONDRIAL-RELATED"/>
    <property type="match status" value="1"/>
</dbReference>
<evidence type="ECO:0000256" key="2">
    <source>
        <dbReference type="ARBA" id="ARBA00022679"/>
    </source>
</evidence>
<feature type="binding site" evidence="4">
    <location>
        <position position="127"/>
    </location>
    <ligand>
        <name>Zn(2+)</name>
        <dbReference type="ChEBI" id="CHEBI:29105"/>
    </ligand>
</feature>
<dbReference type="AlphaFoldDB" id="Q2YZT2"/>
<dbReference type="InterPro" id="IPR026591">
    <property type="entry name" value="Sirtuin_cat_small_dom_sf"/>
</dbReference>
<dbReference type="EMBL" id="AJ937767">
    <property type="protein sequence ID" value="CAI78616.1"/>
    <property type="molecule type" value="Genomic_DNA"/>
</dbReference>
<feature type="binding site" evidence="4">
    <location>
        <position position="130"/>
    </location>
    <ligand>
        <name>Zn(2+)</name>
        <dbReference type="ChEBI" id="CHEBI:29105"/>
    </ligand>
</feature>
<dbReference type="NCBIfam" id="NF001753">
    <property type="entry name" value="PRK00481.1-3"/>
    <property type="match status" value="1"/>
</dbReference>
<dbReference type="Gene3D" id="3.40.50.1220">
    <property type="entry name" value="TPP-binding domain"/>
    <property type="match status" value="1"/>
</dbReference>
<proteinExistence type="predicted"/>
<name>Q2YZT2_9DELT</name>
<dbReference type="CDD" id="cd01407">
    <property type="entry name" value="SIR2-fam"/>
    <property type="match status" value="1"/>
</dbReference>
<keyword evidence="3" id="KW-0520">NAD</keyword>
<dbReference type="PANTHER" id="PTHR11085">
    <property type="entry name" value="NAD-DEPENDENT PROTEIN DEACYLASE SIRTUIN-5, MITOCHONDRIAL-RELATED"/>
    <property type="match status" value="1"/>
</dbReference>
<protein>
    <recommendedName>
        <fullName evidence="1">protein acetyllysine N-acetyltransferase</fullName>
        <ecNumber evidence="1">2.3.1.286</ecNumber>
    </recommendedName>
</protein>
<feature type="domain" description="Deacetylase sirtuin-type" evidence="5">
    <location>
        <begin position="1"/>
        <end position="249"/>
    </location>
</feature>
<dbReference type="GO" id="GO:0046872">
    <property type="term" value="F:metal ion binding"/>
    <property type="evidence" value="ECO:0007669"/>
    <property type="project" value="UniProtKB-KW"/>
</dbReference>
<dbReference type="Gene3D" id="3.30.1600.10">
    <property type="entry name" value="SIR2/SIRT2 'Small Domain"/>
    <property type="match status" value="1"/>
</dbReference>
<dbReference type="InterPro" id="IPR026590">
    <property type="entry name" value="Ssirtuin_cat_dom"/>
</dbReference>
<feature type="binding site" evidence="4">
    <location>
        <position position="150"/>
    </location>
    <ligand>
        <name>Zn(2+)</name>
        <dbReference type="ChEBI" id="CHEBI:29105"/>
    </ligand>
</feature>
<keyword evidence="4" id="KW-0479">Metal-binding</keyword>
<keyword evidence="2" id="KW-0808">Transferase</keyword>
<dbReference type="EC" id="2.3.1.286" evidence="1"/>
<feature type="active site" description="Proton acceptor" evidence="4">
    <location>
        <position position="119"/>
    </location>
</feature>
<dbReference type="InterPro" id="IPR029035">
    <property type="entry name" value="DHS-like_NAD/FAD-binding_dom"/>
</dbReference>
<evidence type="ECO:0000259" key="5">
    <source>
        <dbReference type="PROSITE" id="PS50305"/>
    </source>
</evidence>
<reference evidence="6" key="1">
    <citation type="journal article" date="2005" name="Environ. Microbiol.">
        <title>Lateral gene transfer and phylogenetic assignment of environmental fosmid clones.</title>
        <authorList>
            <person name="Nesbo C.L."/>
            <person name="Boucher Y."/>
            <person name="Dlutek M."/>
            <person name="Doolittle F.W."/>
        </authorList>
    </citation>
    <scope>NUCLEOTIDE SEQUENCE</scope>
</reference>
<evidence type="ECO:0000256" key="3">
    <source>
        <dbReference type="ARBA" id="ARBA00023027"/>
    </source>
</evidence>
<dbReference type="InterPro" id="IPR050134">
    <property type="entry name" value="NAD-dep_sirtuin_deacylases"/>
</dbReference>
<dbReference type="PROSITE" id="PS50305">
    <property type="entry name" value="SIRTUIN"/>
    <property type="match status" value="1"/>
</dbReference>
<evidence type="ECO:0000313" key="6">
    <source>
        <dbReference type="EMBL" id="CAI78616.1"/>
    </source>
</evidence>